<gene>
    <name evidence="9" type="ORF">MTBBW1_720009</name>
</gene>
<keyword evidence="4 7" id="KW-0812">Transmembrane</keyword>
<keyword evidence="6 7" id="KW-0472">Membrane</keyword>
<dbReference type="InterPro" id="IPR001173">
    <property type="entry name" value="Glyco_trans_2-like"/>
</dbReference>
<feature type="transmembrane region" description="Helical" evidence="7">
    <location>
        <begin position="499"/>
        <end position="522"/>
    </location>
</feature>
<dbReference type="STRING" id="1246637.MTBBW1_720009"/>
<reference evidence="9 10" key="1">
    <citation type="submission" date="2017-03" db="EMBL/GenBank/DDBJ databases">
        <authorList>
            <person name="Afonso C.L."/>
            <person name="Miller P.J."/>
            <person name="Scott M.A."/>
            <person name="Spackman E."/>
            <person name="Goraichik I."/>
            <person name="Dimitrov K.M."/>
            <person name="Suarez D.L."/>
            <person name="Swayne D.E."/>
        </authorList>
    </citation>
    <scope>NUCLEOTIDE SEQUENCE [LARGE SCALE GENOMIC DNA]</scope>
    <source>
        <strain evidence="9">PRJEB14757</strain>
    </source>
</reference>
<dbReference type="Pfam" id="PF13632">
    <property type="entry name" value="Glyco_trans_2_3"/>
    <property type="match status" value="1"/>
</dbReference>
<name>A0A1W1HJ84_9BACT</name>
<feature type="transmembrane region" description="Helical" evidence="7">
    <location>
        <begin position="67"/>
        <end position="85"/>
    </location>
</feature>
<dbReference type="EC" id="2.4.1.12" evidence="9"/>
<keyword evidence="2 9" id="KW-0328">Glycosyltransferase</keyword>
<dbReference type="OrthoDB" id="5352625at2"/>
<proteinExistence type="predicted"/>
<evidence type="ECO:0000256" key="5">
    <source>
        <dbReference type="ARBA" id="ARBA00022989"/>
    </source>
</evidence>
<dbReference type="Gene3D" id="3.90.550.10">
    <property type="entry name" value="Spore Coat Polysaccharide Biosynthesis Protein SpsA, Chain A"/>
    <property type="match status" value="1"/>
</dbReference>
<sequence>MKKDISLHAVQGFMILLAILYILFASAFLSLKYQMIMGAVLFLAAYSAEAFGMPYVPSATTVQKGQVTRLFIMTICAFLTLRYWFFRTTVTLSFSSVSEMFFSILLYIAESYGIMIYFMGMFVNASPMIRVPEKLPVEVETLYALSEKNMGALSEKDIDALPEKKMGGLPKKNIEEISEKNTEEFPEKNMGEFPEKNINALPTVDIYIPTYNEPEDVVRLTAMACTQVFYPREHLNIYILDDGGTVQKLNDTNPAKAAKAIKRADLLKGIALDLSINYVTRDENLHAKAGNLNESLMSCECRLDEDAFDMISCINEGIHQGCGELILILDCDHVPARDFLLKTVGFFIKDPDLFLLQTPHFFINPDPVEKNLETFRKGPSENEMFYAAIHPGLDFWNASFFCGSAAILRRKHLLEVGGIAGDTITEDAETALGLHAKGYNSAYLFKPLIIGLTPETFDDFIVQRSRWAQGMIQIFMLKNPLFQKGLTLFQKICYINTSFFWFFGFARFIFFISPLVLLFLGLKIYNASLIQVVAYAFPHLAGAYLLSNYLFGRYRHPFFSELYETIQSFYLLPAIVSVILKPRSPVFKVTPKAVSLEKDFLSHLALPFYIMLIISLAGYVAGGYRWMTTPGLTDSIILCIVWNTFNIILLLSCLGVVWEKRQMRKMHRYPTDEVVMLKIFDESEMVPARLFDLSVTGAGIMTDTPFMKTDSQMNLKHIVMHASDSYGNSYALPLEVKHVRHDGKRTILGTLFVADDKAHLLNVINFVYGDSSRWKFFSQNEKTTPVGYVRGFFRLLKIGIWGTFSNFRGVASLMKEIIKNRFVTKISKVVWR</sequence>
<dbReference type="AlphaFoldDB" id="A0A1W1HJ84"/>
<dbReference type="PANTHER" id="PTHR43867:SF2">
    <property type="entry name" value="CELLULOSE SYNTHASE CATALYTIC SUBUNIT A [UDP-FORMING]"/>
    <property type="match status" value="1"/>
</dbReference>
<dbReference type="EMBL" id="FWEV01000317">
    <property type="protein sequence ID" value="SLM32432.1"/>
    <property type="molecule type" value="Genomic_DNA"/>
</dbReference>
<evidence type="ECO:0000256" key="7">
    <source>
        <dbReference type="SAM" id="Phobius"/>
    </source>
</evidence>
<feature type="transmembrane region" description="Helical" evidence="7">
    <location>
        <begin position="600"/>
        <end position="624"/>
    </location>
</feature>
<evidence type="ECO:0000313" key="9">
    <source>
        <dbReference type="EMBL" id="SLM32432.1"/>
    </source>
</evidence>
<evidence type="ECO:0000256" key="4">
    <source>
        <dbReference type="ARBA" id="ARBA00022692"/>
    </source>
</evidence>
<evidence type="ECO:0000256" key="3">
    <source>
        <dbReference type="ARBA" id="ARBA00022679"/>
    </source>
</evidence>
<dbReference type="InterPro" id="IPR029044">
    <property type="entry name" value="Nucleotide-diphossugar_trans"/>
</dbReference>
<organism evidence="9 10">
    <name type="scientific">Desulfamplus magnetovallimortis</name>
    <dbReference type="NCBI Taxonomy" id="1246637"/>
    <lineage>
        <taxon>Bacteria</taxon>
        <taxon>Pseudomonadati</taxon>
        <taxon>Thermodesulfobacteriota</taxon>
        <taxon>Desulfobacteria</taxon>
        <taxon>Desulfobacterales</taxon>
        <taxon>Desulfobacteraceae</taxon>
        <taxon>Desulfamplus</taxon>
    </lineage>
</organism>
<feature type="transmembrane region" description="Helical" evidence="7">
    <location>
        <begin position="12"/>
        <end position="29"/>
    </location>
</feature>
<dbReference type="InterPro" id="IPR050321">
    <property type="entry name" value="Glycosyltr_2/OpgH_subfam"/>
</dbReference>
<evidence type="ECO:0000256" key="6">
    <source>
        <dbReference type="ARBA" id="ARBA00023136"/>
    </source>
</evidence>
<feature type="transmembrane region" description="Helical" evidence="7">
    <location>
        <begin position="35"/>
        <end position="55"/>
    </location>
</feature>
<keyword evidence="5 7" id="KW-1133">Transmembrane helix</keyword>
<evidence type="ECO:0000313" key="10">
    <source>
        <dbReference type="Proteomes" id="UP000191931"/>
    </source>
</evidence>
<feature type="transmembrane region" description="Helical" evidence="7">
    <location>
        <begin position="528"/>
        <end position="550"/>
    </location>
</feature>
<dbReference type="CDD" id="cd06421">
    <property type="entry name" value="CESA_CelA_like"/>
    <property type="match status" value="1"/>
</dbReference>
<accession>A0A1W1HJ84</accession>
<dbReference type="SUPFAM" id="SSF141371">
    <property type="entry name" value="PilZ domain-like"/>
    <property type="match status" value="1"/>
</dbReference>
<dbReference type="PANTHER" id="PTHR43867">
    <property type="entry name" value="CELLULOSE SYNTHASE CATALYTIC SUBUNIT A [UDP-FORMING]"/>
    <property type="match status" value="1"/>
</dbReference>
<evidence type="ECO:0000256" key="1">
    <source>
        <dbReference type="ARBA" id="ARBA00004141"/>
    </source>
</evidence>
<feature type="transmembrane region" description="Helical" evidence="7">
    <location>
        <begin position="100"/>
        <end position="120"/>
    </location>
</feature>
<dbReference type="GO" id="GO:0016760">
    <property type="term" value="F:cellulose synthase (UDP-forming) activity"/>
    <property type="evidence" value="ECO:0007669"/>
    <property type="project" value="UniProtKB-EC"/>
</dbReference>
<keyword evidence="10" id="KW-1185">Reference proteome</keyword>
<feature type="transmembrane region" description="Helical" evidence="7">
    <location>
        <begin position="636"/>
        <end position="658"/>
    </location>
</feature>
<keyword evidence="3 9" id="KW-0808">Transferase</keyword>
<dbReference type="SUPFAM" id="SSF53448">
    <property type="entry name" value="Nucleotide-diphospho-sugar transferases"/>
    <property type="match status" value="1"/>
</dbReference>
<dbReference type="RefSeq" id="WP_080802196.1">
    <property type="nucleotide sequence ID" value="NZ_LT828543.1"/>
</dbReference>
<evidence type="ECO:0000259" key="8">
    <source>
        <dbReference type="Pfam" id="PF13632"/>
    </source>
</evidence>
<comment type="subcellular location">
    <subcellularLocation>
        <location evidence="1">Membrane</location>
        <topology evidence="1">Multi-pass membrane protein</topology>
    </subcellularLocation>
</comment>
<evidence type="ECO:0000256" key="2">
    <source>
        <dbReference type="ARBA" id="ARBA00022676"/>
    </source>
</evidence>
<dbReference type="Proteomes" id="UP000191931">
    <property type="component" value="Unassembled WGS sequence"/>
</dbReference>
<dbReference type="Gene3D" id="2.40.10.220">
    <property type="entry name" value="predicted glycosyltransferase like domains"/>
    <property type="match status" value="1"/>
</dbReference>
<dbReference type="GO" id="GO:0005886">
    <property type="term" value="C:plasma membrane"/>
    <property type="evidence" value="ECO:0007669"/>
    <property type="project" value="TreeGrafter"/>
</dbReference>
<protein>
    <submittedName>
        <fullName evidence="9">Strongly similar to cellulose synthase, catalytic subunit (UDP-forming) (Modular protein)</fullName>
        <ecNumber evidence="9">2.4.1.12</ecNumber>
    </submittedName>
</protein>
<feature type="domain" description="Glycosyltransferase 2-like" evidence="8">
    <location>
        <begin position="325"/>
        <end position="533"/>
    </location>
</feature>